<keyword evidence="5 12" id="KW-0812">Transmembrane</keyword>
<dbReference type="RefSeq" id="WP_224829116.1">
    <property type="nucleotide sequence ID" value="NZ_JAIVEF010000015.1"/>
</dbReference>
<protein>
    <recommendedName>
        <fullName evidence="3">RING-type E3 ubiquitin transferase</fullName>
        <ecNumber evidence="3">2.3.2.27</ecNumber>
    </recommendedName>
</protein>
<keyword evidence="4" id="KW-0808">Transferase</keyword>
<feature type="domain" description="E3 Ubiquitin ligase MUL1-like" evidence="13">
    <location>
        <begin position="93"/>
        <end position="196"/>
    </location>
</feature>
<name>A0ABD5QBF2_9EURY</name>
<keyword evidence="15" id="KW-1185">Reference proteome</keyword>
<gene>
    <name evidence="14" type="ORF">ACFPFO_03810</name>
</gene>
<evidence type="ECO:0000256" key="12">
    <source>
        <dbReference type="SAM" id="Phobius"/>
    </source>
</evidence>
<dbReference type="GO" id="GO:0016020">
    <property type="term" value="C:membrane"/>
    <property type="evidence" value="ECO:0007669"/>
    <property type="project" value="UniProtKB-SubCell"/>
</dbReference>
<dbReference type="InterPro" id="IPR022170">
    <property type="entry name" value="MUL1-like"/>
</dbReference>
<accession>A0ABD5QBF2</accession>
<evidence type="ECO:0000256" key="2">
    <source>
        <dbReference type="ARBA" id="ARBA00004141"/>
    </source>
</evidence>
<sequence>MIAVGVTLPTGLGQLALLAGALVGALVAFGYGLTELRTAYRMHTTAGHTVADVANYPGPVEIEGVVSATTKALAAPFTGTDCVVYEYTIEELRRDKDGDRTWKTIDSGEKRVPFRVEDDTGSVLVEPAGATLRLEHERVVRSPVDETPPAAIGDFLSTLELGGFGIDLGRDRRYIERRIDVGEPVYVFGPARHDPTASTAAGEVNAVIGHTQERGVRERLADRLLGRTLFVLADGSETAALSRTLKSALVAGLLGVFVLVVTGVVLT</sequence>
<organism evidence="14 15">
    <name type="scientific">Saliphagus infecundisoli</name>
    <dbReference type="NCBI Taxonomy" id="1849069"/>
    <lineage>
        <taxon>Archaea</taxon>
        <taxon>Methanobacteriati</taxon>
        <taxon>Methanobacteriota</taxon>
        <taxon>Stenosarchaea group</taxon>
        <taxon>Halobacteria</taxon>
        <taxon>Halobacteriales</taxon>
        <taxon>Natrialbaceae</taxon>
        <taxon>Saliphagus</taxon>
    </lineage>
</organism>
<evidence type="ECO:0000256" key="11">
    <source>
        <dbReference type="ARBA" id="ARBA00023136"/>
    </source>
</evidence>
<evidence type="ECO:0000256" key="3">
    <source>
        <dbReference type="ARBA" id="ARBA00012483"/>
    </source>
</evidence>
<evidence type="ECO:0000256" key="1">
    <source>
        <dbReference type="ARBA" id="ARBA00000900"/>
    </source>
</evidence>
<evidence type="ECO:0000256" key="9">
    <source>
        <dbReference type="ARBA" id="ARBA00022833"/>
    </source>
</evidence>
<dbReference type="Pfam" id="PF12483">
    <property type="entry name" value="GIDE"/>
    <property type="match status" value="1"/>
</dbReference>
<dbReference type="AlphaFoldDB" id="A0ABD5QBF2"/>
<feature type="transmembrane region" description="Helical" evidence="12">
    <location>
        <begin position="12"/>
        <end position="33"/>
    </location>
</feature>
<comment type="subcellular location">
    <subcellularLocation>
        <location evidence="2">Membrane</location>
        <topology evidence="2">Multi-pass membrane protein</topology>
    </subcellularLocation>
</comment>
<evidence type="ECO:0000313" key="14">
    <source>
        <dbReference type="EMBL" id="MFC4986909.1"/>
    </source>
</evidence>
<evidence type="ECO:0000256" key="7">
    <source>
        <dbReference type="ARBA" id="ARBA00022771"/>
    </source>
</evidence>
<dbReference type="EMBL" id="JBHSJG010000012">
    <property type="protein sequence ID" value="MFC4986909.1"/>
    <property type="molecule type" value="Genomic_DNA"/>
</dbReference>
<keyword evidence="10 12" id="KW-1133">Transmembrane helix</keyword>
<evidence type="ECO:0000259" key="13">
    <source>
        <dbReference type="Pfam" id="PF12483"/>
    </source>
</evidence>
<evidence type="ECO:0000313" key="15">
    <source>
        <dbReference type="Proteomes" id="UP001595925"/>
    </source>
</evidence>
<keyword evidence="8" id="KW-0833">Ubl conjugation pathway</keyword>
<dbReference type="GO" id="GO:0008270">
    <property type="term" value="F:zinc ion binding"/>
    <property type="evidence" value="ECO:0007669"/>
    <property type="project" value="UniProtKB-KW"/>
</dbReference>
<evidence type="ECO:0000256" key="4">
    <source>
        <dbReference type="ARBA" id="ARBA00022679"/>
    </source>
</evidence>
<proteinExistence type="predicted"/>
<comment type="caution">
    <text evidence="14">The sequence shown here is derived from an EMBL/GenBank/DDBJ whole genome shotgun (WGS) entry which is preliminary data.</text>
</comment>
<dbReference type="EC" id="2.3.2.27" evidence="3"/>
<keyword evidence="11 12" id="KW-0472">Membrane</keyword>
<dbReference type="Proteomes" id="UP001595925">
    <property type="component" value="Unassembled WGS sequence"/>
</dbReference>
<dbReference type="GO" id="GO:0061630">
    <property type="term" value="F:ubiquitin protein ligase activity"/>
    <property type="evidence" value="ECO:0007669"/>
    <property type="project" value="UniProtKB-EC"/>
</dbReference>
<keyword evidence="9" id="KW-0862">Zinc</keyword>
<evidence type="ECO:0000256" key="6">
    <source>
        <dbReference type="ARBA" id="ARBA00022723"/>
    </source>
</evidence>
<keyword evidence="7" id="KW-0863">Zinc-finger</keyword>
<evidence type="ECO:0000256" key="8">
    <source>
        <dbReference type="ARBA" id="ARBA00022786"/>
    </source>
</evidence>
<keyword evidence="6" id="KW-0479">Metal-binding</keyword>
<reference evidence="14 15" key="1">
    <citation type="journal article" date="2019" name="Int. J. Syst. Evol. Microbiol.">
        <title>The Global Catalogue of Microorganisms (GCM) 10K type strain sequencing project: providing services to taxonomists for standard genome sequencing and annotation.</title>
        <authorList>
            <consortium name="The Broad Institute Genomics Platform"/>
            <consortium name="The Broad Institute Genome Sequencing Center for Infectious Disease"/>
            <person name="Wu L."/>
            <person name="Ma J."/>
        </authorList>
    </citation>
    <scope>NUCLEOTIDE SEQUENCE [LARGE SCALE GENOMIC DNA]</scope>
    <source>
        <strain evidence="14 15">CGMCC 1.15824</strain>
    </source>
</reference>
<evidence type="ECO:0000256" key="5">
    <source>
        <dbReference type="ARBA" id="ARBA00022692"/>
    </source>
</evidence>
<evidence type="ECO:0000256" key="10">
    <source>
        <dbReference type="ARBA" id="ARBA00022989"/>
    </source>
</evidence>
<feature type="transmembrane region" description="Helical" evidence="12">
    <location>
        <begin position="248"/>
        <end position="266"/>
    </location>
</feature>
<comment type="catalytic activity">
    <reaction evidence="1">
        <text>S-ubiquitinyl-[E2 ubiquitin-conjugating enzyme]-L-cysteine + [acceptor protein]-L-lysine = [E2 ubiquitin-conjugating enzyme]-L-cysteine + N(6)-ubiquitinyl-[acceptor protein]-L-lysine.</text>
        <dbReference type="EC" id="2.3.2.27"/>
    </reaction>
</comment>